<comment type="similarity">
    <text evidence="2">Belongs to the major facilitator superfamily. MFSD6 family.</text>
</comment>
<feature type="domain" description="Major facilitator superfamily associated" evidence="8">
    <location>
        <begin position="359"/>
        <end position="596"/>
    </location>
</feature>
<feature type="transmembrane region" description="Helical" evidence="7">
    <location>
        <begin position="341"/>
        <end position="358"/>
    </location>
</feature>
<reference evidence="9" key="1">
    <citation type="submission" date="2020-05" db="UniProtKB">
        <authorList>
            <consortium name="EnsemblMetazoa"/>
        </authorList>
    </citation>
    <scope>IDENTIFICATION</scope>
    <source>
        <strain evidence="9">Yale</strain>
    </source>
</reference>
<feature type="transmembrane region" description="Helical" evidence="7">
    <location>
        <begin position="472"/>
        <end position="490"/>
    </location>
</feature>
<dbReference type="SUPFAM" id="SSF103473">
    <property type="entry name" value="MFS general substrate transporter"/>
    <property type="match status" value="2"/>
</dbReference>
<feature type="transmembrane region" description="Helical" evidence="7">
    <location>
        <begin position="37"/>
        <end position="55"/>
    </location>
</feature>
<keyword evidence="3 7" id="KW-0812">Transmembrane</keyword>
<dbReference type="Gene3D" id="1.20.1250.20">
    <property type="entry name" value="MFS general substrate transporter like domains"/>
    <property type="match status" value="2"/>
</dbReference>
<evidence type="ECO:0000313" key="10">
    <source>
        <dbReference type="Proteomes" id="UP000092444"/>
    </source>
</evidence>
<evidence type="ECO:0000256" key="1">
    <source>
        <dbReference type="ARBA" id="ARBA00004141"/>
    </source>
</evidence>
<evidence type="ECO:0000256" key="4">
    <source>
        <dbReference type="ARBA" id="ARBA00022989"/>
    </source>
</evidence>
<name>A0A1B0GG72_GLOMM</name>
<accession>A0A1B0GG72</accession>
<feature type="transmembrane region" description="Helical" evidence="7">
    <location>
        <begin position="533"/>
        <end position="553"/>
    </location>
</feature>
<feature type="transmembrane region" description="Helical" evidence="7">
    <location>
        <begin position="502"/>
        <end position="521"/>
    </location>
</feature>
<dbReference type="Proteomes" id="UP000092444">
    <property type="component" value="Unassembled WGS sequence"/>
</dbReference>
<dbReference type="AlphaFoldDB" id="A0A1B0GG72"/>
<dbReference type="EnsemblMetazoa" id="GMOY012363-RA">
    <property type="protein sequence ID" value="GMOY012363-PA"/>
    <property type="gene ID" value="GMOY012363"/>
</dbReference>
<dbReference type="VEuPathDB" id="VectorBase:GMOY012363"/>
<feature type="transmembrane region" description="Helical" evidence="7">
    <location>
        <begin position="389"/>
        <end position="408"/>
    </location>
</feature>
<keyword evidence="5 7" id="KW-0472">Membrane</keyword>
<evidence type="ECO:0000313" key="9">
    <source>
        <dbReference type="EnsemblMetazoa" id="GMOY012363-PA"/>
    </source>
</evidence>
<keyword evidence="10" id="KW-1185">Reference proteome</keyword>
<dbReference type="STRING" id="37546.A0A1B0GG72"/>
<dbReference type="EMBL" id="CCAG010023482">
    <property type="status" value="NOT_ANNOTATED_CDS"/>
    <property type="molecule type" value="Genomic_DNA"/>
</dbReference>
<dbReference type="PANTHER" id="PTHR16172:SF30">
    <property type="entry name" value="SUGAR BABY, ISOFORM C"/>
    <property type="match status" value="1"/>
</dbReference>
<evidence type="ECO:0000256" key="6">
    <source>
        <dbReference type="SAM" id="MobiDB-lite"/>
    </source>
</evidence>
<keyword evidence="4 7" id="KW-1133">Transmembrane helix</keyword>
<evidence type="ECO:0000256" key="2">
    <source>
        <dbReference type="ARBA" id="ARBA00005241"/>
    </source>
</evidence>
<dbReference type="InterPro" id="IPR036259">
    <property type="entry name" value="MFS_trans_sf"/>
</dbReference>
<evidence type="ECO:0000256" key="3">
    <source>
        <dbReference type="ARBA" id="ARBA00022692"/>
    </source>
</evidence>
<evidence type="ECO:0000256" key="7">
    <source>
        <dbReference type="SAM" id="Phobius"/>
    </source>
</evidence>
<dbReference type="CDD" id="cd17335">
    <property type="entry name" value="MFS_MFSD6"/>
    <property type="match status" value="1"/>
</dbReference>
<dbReference type="InterPro" id="IPR051717">
    <property type="entry name" value="MFS_MFSD6"/>
</dbReference>
<dbReference type="EMBL" id="CCAG010023483">
    <property type="status" value="NOT_ANNOTATED_CDS"/>
    <property type="molecule type" value="Genomic_DNA"/>
</dbReference>
<evidence type="ECO:0000259" key="8">
    <source>
        <dbReference type="Pfam" id="PF12832"/>
    </source>
</evidence>
<dbReference type="EMBL" id="CCAG010023484">
    <property type="status" value="NOT_ANNOTATED_CDS"/>
    <property type="molecule type" value="Genomic_DNA"/>
</dbReference>
<feature type="transmembrane region" description="Helical" evidence="7">
    <location>
        <begin position="429"/>
        <end position="452"/>
    </location>
</feature>
<dbReference type="PANTHER" id="PTHR16172">
    <property type="entry name" value="MAJOR FACILITATOR SUPERFAMILY DOMAIN-CONTAINING PROTEIN 6-LIKE"/>
    <property type="match status" value="1"/>
</dbReference>
<sequence length="666" mass="74731">MRPNINKDLLPIKAHYFLFNAGTAPVVPFMPTLAKQLGYSSIVVGTMYTILAVIGMLTKPLVGFLSDRILIACFIAFSISRYQRHRMLFISCEILTGLAFFLITFTPGVQKPLPVVELHHDSITTVRYCSSDNCISTNLKNYFILIACFIAFSISRYQRHRMLFISCEILTGLAFFLITFTPGVQKPLPVVELHHDSITTVRYCSSDNCISTNLKNYFQNQTLTCKLHCQIEPYMWNDVCKQCFHINPENCNRSSEYVDLTRDINMNDIGIEQLTDGETCMIFTVIPSDDDLEAAESQDCLDNSTYFNTTCELNCNNEYLHSQLAQSPVINNSDAVSLYQFWWFFGMLIISWIGMAAVQRLYGSVGWGIFSILAGILVDAMSNDGEKDYTAVFWMTAIIMALDVLASLKLKHTQTHLSPNILKDVGQMFLSMRCVIFFIWCVFIGLGTALIWNFLFWHLENLSSCQDSMKTLQGFVMAIQCFCGELPFFFSSGWILKKIGHINAMSLVLFGFGVRFILYSMLQDPWYVLPIELLNGVTFGLFYATMASYASIVAPPGTETTMQGLVGAIFEGIGVSTGSFVGGLLFDSVGGGHTFEIFGVSFFIAFIVHFCIQKYLQRHQSADTNGKQTPEQNSKDSINHINNSNSATQLTKDIAPTDTADKIQNA</sequence>
<feature type="domain" description="Major facilitator superfamily associated" evidence="8">
    <location>
        <begin position="11"/>
        <end position="72"/>
    </location>
</feature>
<dbReference type="GO" id="GO:0016020">
    <property type="term" value="C:membrane"/>
    <property type="evidence" value="ECO:0007669"/>
    <property type="project" value="UniProtKB-SubCell"/>
</dbReference>
<feature type="transmembrane region" description="Helical" evidence="7">
    <location>
        <begin position="87"/>
        <end position="105"/>
    </location>
</feature>
<dbReference type="InterPro" id="IPR024989">
    <property type="entry name" value="MFS_assoc_dom"/>
</dbReference>
<organism evidence="9 10">
    <name type="scientific">Glossina morsitans morsitans</name>
    <name type="common">Savannah tsetse fly</name>
    <dbReference type="NCBI Taxonomy" id="37546"/>
    <lineage>
        <taxon>Eukaryota</taxon>
        <taxon>Metazoa</taxon>
        <taxon>Ecdysozoa</taxon>
        <taxon>Arthropoda</taxon>
        <taxon>Hexapoda</taxon>
        <taxon>Insecta</taxon>
        <taxon>Pterygota</taxon>
        <taxon>Neoptera</taxon>
        <taxon>Endopterygota</taxon>
        <taxon>Diptera</taxon>
        <taxon>Brachycera</taxon>
        <taxon>Muscomorpha</taxon>
        <taxon>Hippoboscoidea</taxon>
        <taxon>Glossinidae</taxon>
        <taxon>Glossina</taxon>
    </lineage>
</organism>
<feature type="compositionally biased region" description="Polar residues" evidence="6">
    <location>
        <begin position="623"/>
        <end position="632"/>
    </location>
</feature>
<comment type="subcellular location">
    <subcellularLocation>
        <location evidence="1">Membrane</location>
        <topology evidence="1">Multi-pass membrane protein</topology>
    </subcellularLocation>
</comment>
<proteinExistence type="inferred from homology"/>
<feature type="transmembrane region" description="Helical" evidence="7">
    <location>
        <begin position="592"/>
        <end position="612"/>
    </location>
</feature>
<evidence type="ECO:0000256" key="5">
    <source>
        <dbReference type="ARBA" id="ARBA00023136"/>
    </source>
</evidence>
<feature type="transmembrane region" description="Helical" evidence="7">
    <location>
        <begin position="565"/>
        <end position="586"/>
    </location>
</feature>
<feature type="compositionally biased region" description="Polar residues" evidence="6">
    <location>
        <begin position="639"/>
        <end position="651"/>
    </location>
</feature>
<feature type="region of interest" description="Disordered" evidence="6">
    <location>
        <begin position="623"/>
        <end position="666"/>
    </location>
</feature>
<dbReference type="Pfam" id="PF12832">
    <property type="entry name" value="MFS_1_like"/>
    <property type="match status" value="2"/>
</dbReference>
<protein>
    <recommendedName>
        <fullName evidence="8">Major facilitator superfamily associated domain-containing protein</fullName>
    </recommendedName>
</protein>
<feature type="transmembrane region" description="Helical" evidence="7">
    <location>
        <begin position="162"/>
        <end position="180"/>
    </location>
</feature>
<feature type="transmembrane region" description="Helical" evidence="7">
    <location>
        <begin position="139"/>
        <end position="155"/>
    </location>
</feature>
<feature type="transmembrane region" description="Helical" evidence="7">
    <location>
        <begin position="365"/>
        <end position="383"/>
    </location>
</feature>